<feature type="transmembrane region" description="Helical" evidence="1">
    <location>
        <begin position="41"/>
        <end position="62"/>
    </location>
</feature>
<keyword evidence="1" id="KW-1133">Transmembrane helix</keyword>
<evidence type="ECO:0000313" key="2">
    <source>
        <dbReference type="EMBL" id="MCD9561496.1"/>
    </source>
</evidence>
<evidence type="ECO:0000313" key="3">
    <source>
        <dbReference type="Proteomes" id="UP000823775"/>
    </source>
</evidence>
<dbReference type="Pfam" id="PF14929">
    <property type="entry name" value="TAF1_subA"/>
    <property type="match status" value="1"/>
</dbReference>
<comment type="caution">
    <text evidence="2">The sequence shown here is derived from an EMBL/GenBank/DDBJ whole genome shotgun (WGS) entry which is preliminary data.</text>
</comment>
<dbReference type="EMBL" id="JACEIK010002489">
    <property type="protein sequence ID" value="MCD9561496.1"/>
    <property type="molecule type" value="Genomic_DNA"/>
</dbReference>
<gene>
    <name evidence="2" type="ORF">HAX54_020623</name>
</gene>
<accession>A0ABS8URF5</accession>
<dbReference type="InterPro" id="IPR039495">
    <property type="entry name" value="TAF1A"/>
</dbReference>
<keyword evidence="1" id="KW-0472">Membrane</keyword>
<dbReference type="Proteomes" id="UP000823775">
    <property type="component" value="Unassembled WGS sequence"/>
</dbReference>
<proteinExistence type="predicted"/>
<dbReference type="PANTHER" id="PTHR36720">
    <property type="entry name" value="TAF RNA POLYMERASE I SUBUNIT A"/>
    <property type="match status" value="1"/>
</dbReference>
<keyword evidence="1" id="KW-0812">Transmembrane</keyword>
<name>A0ABS8URF5_DATST</name>
<organism evidence="2 3">
    <name type="scientific">Datura stramonium</name>
    <name type="common">Jimsonweed</name>
    <name type="synonym">Common thornapple</name>
    <dbReference type="NCBI Taxonomy" id="4076"/>
    <lineage>
        <taxon>Eukaryota</taxon>
        <taxon>Viridiplantae</taxon>
        <taxon>Streptophyta</taxon>
        <taxon>Embryophyta</taxon>
        <taxon>Tracheophyta</taxon>
        <taxon>Spermatophyta</taxon>
        <taxon>Magnoliopsida</taxon>
        <taxon>eudicotyledons</taxon>
        <taxon>Gunneridae</taxon>
        <taxon>Pentapetalae</taxon>
        <taxon>asterids</taxon>
        <taxon>lamiids</taxon>
        <taxon>Solanales</taxon>
        <taxon>Solanaceae</taxon>
        <taxon>Solanoideae</taxon>
        <taxon>Datureae</taxon>
        <taxon>Datura</taxon>
    </lineage>
</organism>
<reference evidence="2 3" key="1">
    <citation type="journal article" date="2021" name="BMC Genomics">
        <title>Datura genome reveals duplications of psychoactive alkaloid biosynthetic genes and high mutation rate following tissue culture.</title>
        <authorList>
            <person name="Rajewski A."/>
            <person name="Carter-House D."/>
            <person name="Stajich J."/>
            <person name="Litt A."/>
        </authorList>
    </citation>
    <scope>NUCLEOTIDE SEQUENCE [LARGE SCALE GENOMIC DNA]</scope>
    <source>
        <strain evidence="2">AR-01</strain>
    </source>
</reference>
<dbReference type="PANTHER" id="PTHR36720:SF1">
    <property type="entry name" value="TAF RNA POLYMERASE I SUBUNIT A"/>
    <property type="match status" value="1"/>
</dbReference>
<sequence>MFSFDYMDLGGVGGKGYFDLNSFMVQPGEISFCGTVPNEPYFAIDIHCILSFFSVFLWAWFISTSGEYSTEKLVEMIALHLDATHAKCDTWKELAGCFLKLCQCEEDCMSVCANTEDSEKQKFSNRVSQIPRIFSDYESSKSWRFRCRWWLTRHFSQNILTSDIASGDWELLTYKAAMACYLYGREFMYVVKARECLEGEPINKTLCSILLMHANSCTGFCFNVKK</sequence>
<protein>
    <submittedName>
        <fullName evidence="2">Uncharacterized protein</fullName>
    </submittedName>
</protein>
<keyword evidence="3" id="KW-1185">Reference proteome</keyword>
<evidence type="ECO:0000256" key="1">
    <source>
        <dbReference type="SAM" id="Phobius"/>
    </source>
</evidence>